<feature type="domain" description="Calponin-homology (CH)" evidence="4">
    <location>
        <begin position="605"/>
        <end position="715"/>
    </location>
</feature>
<dbReference type="InterPro" id="IPR001715">
    <property type="entry name" value="CH_dom"/>
</dbReference>
<evidence type="ECO:0000259" key="4">
    <source>
        <dbReference type="PROSITE" id="PS50021"/>
    </source>
</evidence>
<dbReference type="GO" id="GO:0005737">
    <property type="term" value="C:cytoplasm"/>
    <property type="evidence" value="ECO:0007669"/>
    <property type="project" value="TreeGrafter"/>
</dbReference>
<dbReference type="SMART" id="SM00364">
    <property type="entry name" value="LRR_BAC"/>
    <property type="match status" value="4"/>
</dbReference>
<dbReference type="InterPro" id="IPR036872">
    <property type="entry name" value="CH_dom_sf"/>
</dbReference>
<dbReference type="SUPFAM" id="SSF47576">
    <property type="entry name" value="Calponin-homology domain, CH-domain"/>
    <property type="match status" value="1"/>
</dbReference>
<keyword evidence="6" id="KW-1185">Reference proteome</keyword>
<dbReference type="EMBL" id="JAVRBK010000003">
    <property type="protein sequence ID" value="KAK5646282.1"/>
    <property type="molecule type" value="Genomic_DNA"/>
</dbReference>
<evidence type="ECO:0000313" key="5">
    <source>
        <dbReference type="EMBL" id="KAK5646282.1"/>
    </source>
</evidence>
<accession>A0AAN7ZKV1</accession>
<dbReference type="Proteomes" id="UP001329430">
    <property type="component" value="Chromosome 3"/>
</dbReference>
<dbReference type="Pfam" id="PF00560">
    <property type="entry name" value="LRR_1"/>
    <property type="match status" value="1"/>
</dbReference>
<keyword evidence="2" id="KW-0677">Repeat</keyword>
<dbReference type="PROSITE" id="PS50021">
    <property type="entry name" value="CH"/>
    <property type="match status" value="1"/>
</dbReference>
<dbReference type="InterPro" id="IPR050216">
    <property type="entry name" value="LRR_domain-containing"/>
</dbReference>
<dbReference type="InterPro" id="IPR003591">
    <property type="entry name" value="Leu-rich_rpt_typical-subtyp"/>
</dbReference>
<feature type="region of interest" description="Disordered" evidence="3">
    <location>
        <begin position="258"/>
        <end position="304"/>
    </location>
</feature>
<dbReference type="InterPro" id="IPR032675">
    <property type="entry name" value="LRR_dom_sf"/>
</dbReference>
<dbReference type="Gene3D" id="1.10.418.10">
    <property type="entry name" value="Calponin-like domain"/>
    <property type="match status" value="1"/>
</dbReference>
<proteinExistence type="predicted"/>
<dbReference type="SUPFAM" id="SSF52058">
    <property type="entry name" value="L domain-like"/>
    <property type="match status" value="1"/>
</dbReference>
<dbReference type="PROSITE" id="PS51450">
    <property type="entry name" value="LRR"/>
    <property type="match status" value="1"/>
</dbReference>
<dbReference type="FunFam" id="1.10.418.10:FF:000081">
    <property type="entry name" value="Leucine-rich-repeats and calponin homology domain protein, isoform C"/>
    <property type="match status" value="1"/>
</dbReference>
<dbReference type="SMART" id="SM00033">
    <property type="entry name" value="CH"/>
    <property type="match status" value="1"/>
</dbReference>
<feature type="region of interest" description="Disordered" evidence="3">
    <location>
        <begin position="406"/>
        <end position="503"/>
    </location>
</feature>
<organism evidence="5 6">
    <name type="scientific">Pyrocoelia pectoralis</name>
    <dbReference type="NCBI Taxonomy" id="417401"/>
    <lineage>
        <taxon>Eukaryota</taxon>
        <taxon>Metazoa</taxon>
        <taxon>Ecdysozoa</taxon>
        <taxon>Arthropoda</taxon>
        <taxon>Hexapoda</taxon>
        <taxon>Insecta</taxon>
        <taxon>Pterygota</taxon>
        <taxon>Neoptera</taxon>
        <taxon>Endopterygota</taxon>
        <taxon>Coleoptera</taxon>
        <taxon>Polyphaga</taxon>
        <taxon>Elateriformia</taxon>
        <taxon>Elateroidea</taxon>
        <taxon>Lampyridae</taxon>
        <taxon>Lampyrinae</taxon>
        <taxon>Pyrocoelia</taxon>
    </lineage>
</organism>
<dbReference type="Pfam" id="PF00307">
    <property type="entry name" value="CH"/>
    <property type="match status" value="1"/>
</dbReference>
<comment type="caution">
    <text evidence="5">The sequence shown here is derived from an EMBL/GenBank/DDBJ whole genome shotgun (WGS) entry which is preliminary data.</text>
</comment>
<name>A0AAN7ZKV1_9COLE</name>
<protein>
    <recommendedName>
        <fullName evidence="4">Calponin-homology (CH) domain-containing protein</fullName>
    </recommendedName>
</protein>
<evidence type="ECO:0000256" key="2">
    <source>
        <dbReference type="ARBA" id="ARBA00022737"/>
    </source>
</evidence>
<dbReference type="SMART" id="SM00369">
    <property type="entry name" value="LRR_TYP"/>
    <property type="match status" value="3"/>
</dbReference>
<sequence length="742" mass="83439">MAVIVPSTGGHLQNQLTRSVERMLEEANQSGELRLSNRKLKDFPKACSKYNLSDTVVADLSKNRFNELPEEITEFLFLERLQCHHNAIRQIPDTISNLQCLNYLDLSRNHLTVLPKEICQLPIQILLVSNNRLICLPDELGRMSQLTELDASGNQLTHLPPRMGDLQNLKSLVVRSNLLLCVPLEITYLNLTRLDLRANRISTLPIEMINITSLVELLIEDNPLTSPPACLCKRGRIHIFKYLETEVIKLERKTGISGNNTLSRKSRRSSGTSGPPAHLPERLRQKRHNVDSGYSTSDGLDKRWSQEIAPDTDKHWSSSPILARAYDFNGTHSTTSTPSTISPAPDITIDDDAPTKSIFNDFDRREDSKTVRESNSLDTTLVNGVEDKTRPFQQIQTYKEYKEALRQQRAQDVPSIYRTRENDDHNYKTEPNTPTHHMSPSRSALATSKSDPTPLNSLLSSPKHVFDDTSPRKPVLKVSPSTNQNNHSNYLQPNGNTSILESNRNGTNKYIQDYIKPKSPLKNSTGIMIHNNVPSTNITETNAVTFINGKPSSPRIANTISYFNGAAKGTNGLKTNRSVSWNENVPSEKISFTMRREIDKAKEESEMIDQLRNIIEARLKMALPDDLSAALTDGVVLCHLANNIRPRSVASIHVPSPAVPKLTMARCRRNVDNFIEACRRIGVDEHLVCCSSDVLEGRGLVQIAITVAELVRFHPNSKSPLHTSMVSLLRLIYMFSHRCFLF</sequence>
<dbReference type="PANTHER" id="PTHR48051:SF21">
    <property type="entry name" value="CALPONIN-HOMOLOGY (CH) DOMAIN-CONTAINING PROTEIN"/>
    <property type="match status" value="1"/>
</dbReference>
<dbReference type="PANTHER" id="PTHR48051">
    <property type="match status" value="1"/>
</dbReference>
<dbReference type="CDD" id="cd21205">
    <property type="entry name" value="CH_LRCH"/>
    <property type="match status" value="1"/>
</dbReference>
<evidence type="ECO:0000313" key="6">
    <source>
        <dbReference type="Proteomes" id="UP001329430"/>
    </source>
</evidence>
<dbReference type="Gene3D" id="3.80.10.10">
    <property type="entry name" value="Ribonuclease Inhibitor"/>
    <property type="match status" value="2"/>
</dbReference>
<evidence type="ECO:0000256" key="3">
    <source>
        <dbReference type="SAM" id="MobiDB-lite"/>
    </source>
</evidence>
<dbReference type="InterPro" id="IPR001611">
    <property type="entry name" value="Leu-rich_rpt"/>
</dbReference>
<dbReference type="AlphaFoldDB" id="A0AAN7ZKV1"/>
<feature type="compositionally biased region" description="Polar residues" evidence="3">
    <location>
        <begin position="429"/>
        <end position="460"/>
    </location>
</feature>
<gene>
    <name evidence="5" type="ORF">RI129_004746</name>
</gene>
<evidence type="ECO:0000256" key="1">
    <source>
        <dbReference type="ARBA" id="ARBA00022614"/>
    </source>
</evidence>
<feature type="region of interest" description="Disordered" evidence="3">
    <location>
        <begin position="331"/>
        <end position="355"/>
    </location>
</feature>
<reference evidence="5 6" key="1">
    <citation type="journal article" date="2024" name="Insects">
        <title>An Improved Chromosome-Level Genome Assembly of the Firefly Pyrocoelia pectoralis.</title>
        <authorList>
            <person name="Fu X."/>
            <person name="Meyer-Rochow V.B."/>
            <person name="Ballantyne L."/>
            <person name="Zhu X."/>
        </authorList>
    </citation>
    <scope>NUCLEOTIDE SEQUENCE [LARGE SCALE GENOMIC DNA]</scope>
    <source>
        <strain evidence="5">XCY_ONT2</strain>
    </source>
</reference>
<feature type="compositionally biased region" description="Polar residues" evidence="3">
    <location>
        <begin position="479"/>
        <end position="503"/>
    </location>
</feature>
<keyword evidence="1" id="KW-0433">Leucine-rich repeat</keyword>
<feature type="compositionally biased region" description="Basic and acidic residues" evidence="3">
    <location>
        <begin position="418"/>
        <end position="428"/>
    </location>
</feature>
<feature type="compositionally biased region" description="Low complexity" evidence="3">
    <location>
        <begin position="331"/>
        <end position="347"/>
    </location>
</feature>